<dbReference type="InterPro" id="IPR050493">
    <property type="entry name" value="FAD-dep_Monooxygenase_BioMet"/>
</dbReference>
<evidence type="ECO:0000256" key="4">
    <source>
        <dbReference type="ARBA" id="ARBA00023002"/>
    </source>
</evidence>
<evidence type="ECO:0000256" key="1">
    <source>
        <dbReference type="ARBA" id="ARBA00007992"/>
    </source>
</evidence>
<keyword evidence="4" id="KW-0560">Oxidoreductase</keyword>
<dbReference type="PRINTS" id="PR00420">
    <property type="entry name" value="RNGMNOXGNASE"/>
</dbReference>
<evidence type="ECO:0000259" key="6">
    <source>
        <dbReference type="Pfam" id="PF01494"/>
    </source>
</evidence>
<dbReference type="SUPFAM" id="SSF54373">
    <property type="entry name" value="FAD-linked reductases, C-terminal domain"/>
    <property type="match status" value="1"/>
</dbReference>
<dbReference type="Proteomes" id="UP001222325">
    <property type="component" value="Unassembled WGS sequence"/>
</dbReference>
<evidence type="ECO:0000256" key="5">
    <source>
        <dbReference type="ARBA" id="ARBA00023033"/>
    </source>
</evidence>
<dbReference type="SUPFAM" id="SSF51905">
    <property type="entry name" value="FAD/NAD(P)-binding domain"/>
    <property type="match status" value="1"/>
</dbReference>
<evidence type="ECO:0000313" key="7">
    <source>
        <dbReference type="EMBL" id="KAJ7081830.1"/>
    </source>
</evidence>
<dbReference type="InterPro" id="IPR002938">
    <property type="entry name" value="FAD-bd"/>
</dbReference>
<dbReference type="GO" id="GO:0071949">
    <property type="term" value="F:FAD binding"/>
    <property type="evidence" value="ECO:0007669"/>
    <property type="project" value="InterPro"/>
</dbReference>
<proteinExistence type="inferred from homology"/>
<dbReference type="InterPro" id="IPR036188">
    <property type="entry name" value="FAD/NAD-bd_sf"/>
</dbReference>
<name>A0AAD6U1R7_9AGAR</name>
<sequence length="471" mass="51065">MHRRTNTAIALYFAFPVSTFLPSDGIGEKDVRKSKQSSVNAFDASRGYKATSSKRAVCTMASSNNSLNSLNVSIVGAGIGGLTAAIALRRAGHTVQVFELSENKTEIGAALSVQTNARRVLDHLGVSPTNLKSVPFDGNMIFHGEGGDGTIARWMTASAKEVPNVFCHRSDLHDELKRLAVGEGEGPPVRLHPGCKVSACNPEEGTITQGNGEVICGDLVVGADGINSVVRTAILGFDEKAPPSGYSCFRTVLEASSLHEKPELDWLTAEISGARVIVPAIGPFRMMYIYLCRNATLVNFVGFYTDTPGAVWNSNASREDIIEKFKDYHPRFLRLLDLPPHSPIHRWQLRVLPSLHTWVRGQAVLLGDAAHATLPHLGQGAGMAIEDAGALGCLLPLGTTREDIPARLQAYQELRKQRGEFVQAESNQRAQASGAPKGLSKELQIRLHEYDAIKVAQKLYQDRFGPHSISL</sequence>
<dbReference type="PANTHER" id="PTHR13789">
    <property type="entry name" value="MONOOXYGENASE"/>
    <property type="match status" value="1"/>
</dbReference>
<organism evidence="7 8">
    <name type="scientific">Mycena belliarum</name>
    <dbReference type="NCBI Taxonomy" id="1033014"/>
    <lineage>
        <taxon>Eukaryota</taxon>
        <taxon>Fungi</taxon>
        <taxon>Dikarya</taxon>
        <taxon>Basidiomycota</taxon>
        <taxon>Agaricomycotina</taxon>
        <taxon>Agaricomycetes</taxon>
        <taxon>Agaricomycetidae</taxon>
        <taxon>Agaricales</taxon>
        <taxon>Marasmiineae</taxon>
        <taxon>Mycenaceae</taxon>
        <taxon>Mycena</taxon>
    </lineage>
</organism>
<comment type="similarity">
    <text evidence="1">Belongs to the paxM FAD-dependent monooxygenase family.</text>
</comment>
<keyword evidence="8" id="KW-1185">Reference proteome</keyword>
<feature type="domain" description="FAD-binding" evidence="6">
    <location>
        <begin position="71"/>
        <end position="422"/>
    </location>
</feature>
<reference evidence="7" key="1">
    <citation type="submission" date="2023-03" db="EMBL/GenBank/DDBJ databases">
        <title>Massive genome expansion in bonnet fungi (Mycena s.s.) driven by repeated elements and novel gene families across ecological guilds.</title>
        <authorList>
            <consortium name="Lawrence Berkeley National Laboratory"/>
            <person name="Harder C.B."/>
            <person name="Miyauchi S."/>
            <person name="Viragh M."/>
            <person name="Kuo A."/>
            <person name="Thoen E."/>
            <person name="Andreopoulos B."/>
            <person name="Lu D."/>
            <person name="Skrede I."/>
            <person name="Drula E."/>
            <person name="Henrissat B."/>
            <person name="Morin E."/>
            <person name="Kohler A."/>
            <person name="Barry K."/>
            <person name="LaButti K."/>
            <person name="Morin E."/>
            <person name="Salamov A."/>
            <person name="Lipzen A."/>
            <person name="Mereny Z."/>
            <person name="Hegedus B."/>
            <person name="Baldrian P."/>
            <person name="Stursova M."/>
            <person name="Weitz H."/>
            <person name="Taylor A."/>
            <person name="Grigoriev I.V."/>
            <person name="Nagy L.G."/>
            <person name="Martin F."/>
            <person name="Kauserud H."/>
        </authorList>
    </citation>
    <scope>NUCLEOTIDE SEQUENCE</scope>
    <source>
        <strain evidence="7">CBHHK173m</strain>
    </source>
</reference>
<keyword evidence="3" id="KW-0274">FAD</keyword>
<dbReference type="GO" id="GO:0004497">
    <property type="term" value="F:monooxygenase activity"/>
    <property type="evidence" value="ECO:0007669"/>
    <property type="project" value="UniProtKB-KW"/>
</dbReference>
<dbReference type="EMBL" id="JARJCN010000048">
    <property type="protein sequence ID" value="KAJ7081830.1"/>
    <property type="molecule type" value="Genomic_DNA"/>
</dbReference>
<dbReference type="PANTHER" id="PTHR13789:SF314">
    <property type="entry name" value="FAD-BINDING DOMAIN-CONTAINING PROTEIN"/>
    <property type="match status" value="1"/>
</dbReference>
<evidence type="ECO:0000256" key="2">
    <source>
        <dbReference type="ARBA" id="ARBA00022630"/>
    </source>
</evidence>
<evidence type="ECO:0000313" key="8">
    <source>
        <dbReference type="Proteomes" id="UP001222325"/>
    </source>
</evidence>
<accession>A0AAD6U1R7</accession>
<dbReference type="Gene3D" id="3.50.50.60">
    <property type="entry name" value="FAD/NAD(P)-binding domain"/>
    <property type="match status" value="1"/>
</dbReference>
<comment type="caution">
    <text evidence="7">The sequence shown here is derived from an EMBL/GenBank/DDBJ whole genome shotgun (WGS) entry which is preliminary data.</text>
</comment>
<dbReference type="AlphaFoldDB" id="A0AAD6U1R7"/>
<protein>
    <recommendedName>
        <fullName evidence="6">FAD-binding domain-containing protein</fullName>
    </recommendedName>
</protein>
<keyword evidence="5" id="KW-0503">Monooxygenase</keyword>
<keyword evidence="2" id="KW-0285">Flavoprotein</keyword>
<evidence type="ECO:0000256" key="3">
    <source>
        <dbReference type="ARBA" id="ARBA00022827"/>
    </source>
</evidence>
<dbReference type="Pfam" id="PF01494">
    <property type="entry name" value="FAD_binding_3"/>
    <property type="match status" value="1"/>
</dbReference>
<gene>
    <name evidence="7" type="ORF">B0H15DRAFT_447321</name>
</gene>